<organism evidence="5 6">
    <name type="scientific">Neotamlana laminarinivorans</name>
    <dbReference type="NCBI Taxonomy" id="2883124"/>
    <lineage>
        <taxon>Bacteria</taxon>
        <taxon>Pseudomonadati</taxon>
        <taxon>Bacteroidota</taxon>
        <taxon>Flavobacteriia</taxon>
        <taxon>Flavobacteriales</taxon>
        <taxon>Flavobacteriaceae</taxon>
        <taxon>Neotamlana</taxon>
    </lineage>
</organism>
<dbReference type="GO" id="GO:0043565">
    <property type="term" value="F:sequence-specific DNA binding"/>
    <property type="evidence" value="ECO:0007669"/>
    <property type="project" value="InterPro"/>
</dbReference>
<dbReference type="InterPro" id="IPR018060">
    <property type="entry name" value="HTH_AraC"/>
</dbReference>
<dbReference type="PROSITE" id="PS01124">
    <property type="entry name" value="HTH_ARAC_FAMILY_2"/>
    <property type="match status" value="1"/>
</dbReference>
<dbReference type="SMART" id="SM00342">
    <property type="entry name" value="HTH_ARAC"/>
    <property type="match status" value="1"/>
</dbReference>
<evidence type="ECO:0000256" key="3">
    <source>
        <dbReference type="ARBA" id="ARBA00023163"/>
    </source>
</evidence>
<proteinExistence type="predicted"/>
<dbReference type="Pfam" id="PF02311">
    <property type="entry name" value="AraC_binding"/>
    <property type="match status" value="1"/>
</dbReference>
<evidence type="ECO:0000256" key="2">
    <source>
        <dbReference type="ARBA" id="ARBA00023125"/>
    </source>
</evidence>
<feature type="domain" description="HTH araC/xylS-type" evidence="4">
    <location>
        <begin position="187"/>
        <end position="270"/>
    </location>
</feature>
<evidence type="ECO:0000259" key="4">
    <source>
        <dbReference type="PROSITE" id="PS01124"/>
    </source>
</evidence>
<dbReference type="AlphaFoldDB" id="A0A9X1HZL1"/>
<dbReference type="InterPro" id="IPR003313">
    <property type="entry name" value="AraC-bd"/>
</dbReference>
<dbReference type="InterPro" id="IPR014710">
    <property type="entry name" value="RmlC-like_jellyroll"/>
</dbReference>
<dbReference type="PRINTS" id="PR00032">
    <property type="entry name" value="HTHARAC"/>
</dbReference>
<keyword evidence="1" id="KW-0805">Transcription regulation</keyword>
<dbReference type="Gene3D" id="2.60.120.10">
    <property type="entry name" value="Jelly Rolls"/>
    <property type="match status" value="1"/>
</dbReference>
<gene>
    <name evidence="5" type="ORF">LG649_07460</name>
</gene>
<protein>
    <submittedName>
        <fullName evidence="5">AraC family transcriptional regulator</fullName>
    </submittedName>
</protein>
<dbReference type="InterPro" id="IPR020449">
    <property type="entry name" value="Tscrpt_reg_AraC-type_HTH"/>
</dbReference>
<dbReference type="InterPro" id="IPR009057">
    <property type="entry name" value="Homeodomain-like_sf"/>
</dbReference>
<evidence type="ECO:0000256" key="1">
    <source>
        <dbReference type="ARBA" id="ARBA00023015"/>
    </source>
</evidence>
<dbReference type="Proteomes" id="UP001139199">
    <property type="component" value="Unassembled WGS sequence"/>
</dbReference>
<comment type="caution">
    <text evidence="5">The sequence shown here is derived from an EMBL/GenBank/DDBJ whole genome shotgun (WGS) entry which is preliminary data.</text>
</comment>
<keyword evidence="6" id="KW-1185">Reference proteome</keyword>
<evidence type="ECO:0000313" key="5">
    <source>
        <dbReference type="EMBL" id="MCB4798676.1"/>
    </source>
</evidence>
<dbReference type="Pfam" id="PF12833">
    <property type="entry name" value="HTH_18"/>
    <property type="match status" value="1"/>
</dbReference>
<dbReference type="RefSeq" id="WP_226542875.1">
    <property type="nucleotide sequence ID" value="NZ_JAJAPW010000003.1"/>
</dbReference>
<dbReference type="SUPFAM" id="SSF46689">
    <property type="entry name" value="Homeodomain-like"/>
    <property type="match status" value="1"/>
</dbReference>
<keyword evidence="2" id="KW-0238">DNA-binding</keyword>
<dbReference type="PANTHER" id="PTHR43280">
    <property type="entry name" value="ARAC-FAMILY TRANSCRIPTIONAL REGULATOR"/>
    <property type="match status" value="1"/>
</dbReference>
<accession>A0A9X1HZL1</accession>
<keyword evidence="3" id="KW-0804">Transcription</keyword>
<reference evidence="5" key="1">
    <citation type="submission" date="2021-10" db="EMBL/GenBank/DDBJ databases">
        <title>Tamlana sargassums sp. nov., and Tamlana laminarinivorans sp. nov., two new bacteria isolated from the brown alga.</title>
        <authorList>
            <person name="Li J."/>
        </authorList>
    </citation>
    <scope>NUCLEOTIDE SEQUENCE</scope>
    <source>
        <strain evidence="5">PT2-4</strain>
    </source>
</reference>
<sequence>MPAPENIVIKNKISSHEFLKVEPFDVSKRYTKPHKHNKYLELVFFTQGSGQHYLDLKALEIKPPVTFLIHKDQVHHWNITTKPEGYVIIIKQSFLEHILDTSIQVDLNKLKDSEKIDISSNDNVLPMLFKALCLEMKQNNANTEVIESTLKAILAKLIYYTNHKTSTNNQGLEQQFLQLLTATLKNSVNYYAKKLNTSPQNLNAVCKKAFEKSASDIIAEFITKEIKRQLIYTSKNVSDIAFDLGFNDTSNFTKFFKRHTNLTPLQFKKRTF</sequence>
<dbReference type="PANTHER" id="PTHR43280:SF32">
    <property type="entry name" value="TRANSCRIPTIONAL REGULATORY PROTEIN"/>
    <property type="match status" value="1"/>
</dbReference>
<dbReference type="InterPro" id="IPR037923">
    <property type="entry name" value="HTH-like"/>
</dbReference>
<dbReference type="Gene3D" id="1.10.10.60">
    <property type="entry name" value="Homeodomain-like"/>
    <property type="match status" value="1"/>
</dbReference>
<name>A0A9X1HZL1_9FLAO</name>
<dbReference type="GO" id="GO:0003700">
    <property type="term" value="F:DNA-binding transcription factor activity"/>
    <property type="evidence" value="ECO:0007669"/>
    <property type="project" value="InterPro"/>
</dbReference>
<dbReference type="EMBL" id="JAJAPW010000003">
    <property type="protein sequence ID" value="MCB4798676.1"/>
    <property type="molecule type" value="Genomic_DNA"/>
</dbReference>
<evidence type="ECO:0000313" key="6">
    <source>
        <dbReference type="Proteomes" id="UP001139199"/>
    </source>
</evidence>
<dbReference type="SUPFAM" id="SSF51215">
    <property type="entry name" value="Regulatory protein AraC"/>
    <property type="match status" value="1"/>
</dbReference>